<name>A0ABR4B7V6_9LECA</name>
<keyword evidence="2" id="KW-1185">Reference proteome</keyword>
<evidence type="ECO:0000313" key="2">
    <source>
        <dbReference type="Proteomes" id="UP001590951"/>
    </source>
</evidence>
<organism evidence="1 2">
    <name type="scientific">Lepraria finkii</name>
    <dbReference type="NCBI Taxonomy" id="1340010"/>
    <lineage>
        <taxon>Eukaryota</taxon>
        <taxon>Fungi</taxon>
        <taxon>Dikarya</taxon>
        <taxon>Ascomycota</taxon>
        <taxon>Pezizomycotina</taxon>
        <taxon>Lecanoromycetes</taxon>
        <taxon>OSLEUM clade</taxon>
        <taxon>Lecanoromycetidae</taxon>
        <taxon>Lecanorales</taxon>
        <taxon>Lecanorineae</taxon>
        <taxon>Stereocaulaceae</taxon>
        <taxon>Lepraria</taxon>
    </lineage>
</organism>
<dbReference type="EMBL" id="JBHFEH010000024">
    <property type="protein sequence ID" value="KAL2052939.1"/>
    <property type="molecule type" value="Genomic_DNA"/>
</dbReference>
<sequence>MIAFLVDLEVWPGIINACLPVMKPDFNRLGEANLFASLSRRTSIWTASKRSYILRSNHNRIPSLEKNDSGDRRKHVVREGSYQMISQVSLPKGQNGGSASPTAPQQVLSKNHVQGEQWGYNSLGTRRIDKILVITRWDIEHQPSRARYPVIHPSNTTKELQGNGGPEDELDRFGVFLGDLWPCKYSPRCTAFELEYGICG</sequence>
<reference evidence="1 2" key="1">
    <citation type="submission" date="2024-09" db="EMBL/GenBank/DDBJ databases">
        <title>Rethinking Asexuality: The Enigmatic Case of Functional Sexual Genes in Lepraria (Stereocaulaceae).</title>
        <authorList>
            <person name="Doellman M."/>
            <person name="Sun Y."/>
            <person name="Barcenas-Pena A."/>
            <person name="Lumbsch H.T."/>
            <person name="Grewe F."/>
        </authorList>
    </citation>
    <scope>NUCLEOTIDE SEQUENCE [LARGE SCALE GENOMIC DNA]</scope>
    <source>
        <strain evidence="1 2">Grewe 0041</strain>
    </source>
</reference>
<dbReference type="Proteomes" id="UP001590951">
    <property type="component" value="Unassembled WGS sequence"/>
</dbReference>
<evidence type="ECO:0000313" key="1">
    <source>
        <dbReference type="EMBL" id="KAL2052939.1"/>
    </source>
</evidence>
<proteinExistence type="predicted"/>
<comment type="caution">
    <text evidence="1">The sequence shown here is derived from an EMBL/GenBank/DDBJ whole genome shotgun (WGS) entry which is preliminary data.</text>
</comment>
<gene>
    <name evidence="1" type="ORF">ABVK25_006880</name>
</gene>
<protein>
    <submittedName>
        <fullName evidence="1">Uncharacterized protein</fullName>
    </submittedName>
</protein>
<accession>A0ABR4B7V6</accession>